<organism evidence="2 3">
    <name type="scientific">Salipiger bermudensis (strain DSM 26914 / JCM 13377 / KCTC 12554 / HTCC2601)</name>
    <name type="common">Pelagibaca bermudensis</name>
    <dbReference type="NCBI Taxonomy" id="314265"/>
    <lineage>
        <taxon>Bacteria</taxon>
        <taxon>Pseudomonadati</taxon>
        <taxon>Pseudomonadota</taxon>
        <taxon>Alphaproteobacteria</taxon>
        <taxon>Rhodobacterales</taxon>
        <taxon>Roseobacteraceae</taxon>
        <taxon>Salipiger</taxon>
    </lineage>
</organism>
<dbReference type="OrthoDB" id="9797506at2"/>
<dbReference type="eggNOG" id="COG1881">
    <property type="taxonomic scope" value="Bacteria"/>
</dbReference>
<evidence type="ECO:0000313" key="3">
    <source>
        <dbReference type="Proteomes" id="UP000006230"/>
    </source>
</evidence>
<keyword evidence="3" id="KW-1185">Reference proteome</keyword>
<dbReference type="HOGENOM" id="CLU_083918_2_0_5"/>
<dbReference type="Proteomes" id="UP000006230">
    <property type="component" value="Unassembled WGS sequence"/>
</dbReference>
<feature type="signal peptide" evidence="1">
    <location>
        <begin position="1"/>
        <end position="19"/>
    </location>
</feature>
<dbReference type="AlphaFoldDB" id="Q0FHA1"/>
<reference evidence="2 3" key="1">
    <citation type="journal article" date="2010" name="J. Bacteriol.">
        <title>Genome sequences of Pelagibaca bermudensis HTCC2601T and Maritimibacter alkaliphilus HTCC2654T, the type strains of two marine Roseobacter genera.</title>
        <authorList>
            <person name="Thrash J.C."/>
            <person name="Cho J.C."/>
            <person name="Ferriera S."/>
            <person name="Johnson J."/>
            <person name="Vergin K.L."/>
            <person name="Giovannoni S.J."/>
        </authorList>
    </citation>
    <scope>NUCLEOTIDE SEQUENCE [LARGE SCALE GENOMIC DNA]</scope>
    <source>
        <strain evidence="3">DSM 26914 / JCM 13377 / KCTC 12554 / HTCC2601</strain>
    </source>
</reference>
<evidence type="ECO:0000256" key="1">
    <source>
        <dbReference type="SAM" id="SignalP"/>
    </source>
</evidence>
<dbReference type="InterPro" id="IPR036610">
    <property type="entry name" value="PEBP-like_sf"/>
</dbReference>
<dbReference type="RefSeq" id="WP_007800229.1">
    <property type="nucleotide sequence ID" value="NZ_DS022276.1"/>
</dbReference>
<accession>Q0FHA1</accession>
<dbReference type="SUPFAM" id="SSF49777">
    <property type="entry name" value="PEBP-like"/>
    <property type="match status" value="1"/>
</dbReference>
<name>Q0FHA1_SALBH</name>
<dbReference type="Gene3D" id="3.90.280.10">
    <property type="entry name" value="PEBP-like"/>
    <property type="match status" value="1"/>
</dbReference>
<dbReference type="EMBL" id="AATQ01000078">
    <property type="protein sequence ID" value="EAU43578.1"/>
    <property type="molecule type" value="Genomic_DNA"/>
</dbReference>
<dbReference type="STRING" id="314265.R2601_24155"/>
<evidence type="ECO:0000313" key="2">
    <source>
        <dbReference type="EMBL" id="EAU43578.1"/>
    </source>
</evidence>
<dbReference type="CDD" id="cd00865">
    <property type="entry name" value="PEBP_bact_arch"/>
    <property type="match status" value="1"/>
</dbReference>
<dbReference type="PANTHER" id="PTHR30289">
    <property type="entry name" value="UNCHARACTERIZED PROTEIN YBCL-RELATED"/>
    <property type="match status" value="1"/>
</dbReference>
<proteinExistence type="predicted"/>
<protein>
    <submittedName>
        <fullName evidence="2">Hypothetical phosphatidylethanolamine-binding protein</fullName>
    </submittedName>
</protein>
<dbReference type="InterPro" id="IPR008914">
    <property type="entry name" value="PEBP"/>
</dbReference>
<feature type="chain" id="PRO_5004171618" evidence="1">
    <location>
        <begin position="20"/>
        <end position="177"/>
    </location>
</feature>
<gene>
    <name evidence="2" type="ORF">R2601_24155</name>
</gene>
<dbReference type="PANTHER" id="PTHR30289:SF1">
    <property type="entry name" value="PEBP (PHOSPHATIDYLETHANOLAMINE-BINDING PROTEIN) FAMILY PROTEIN"/>
    <property type="match status" value="1"/>
</dbReference>
<dbReference type="NCBIfam" id="TIGR00481">
    <property type="entry name" value="YbhB/YbcL family Raf kinase inhibitor-like protein"/>
    <property type="match status" value="1"/>
</dbReference>
<comment type="caution">
    <text evidence="2">The sequence shown here is derived from an EMBL/GenBank/DDBJ whole genome shotgun (WGS) entry which is preliminary data.</text>
</comment>
<sequence>MKRFVFCLAALCAGTPAFALDLTSPDIGDGATIDERFVFDGWGCPGQNVSPELAWSGAPEGTASYALMVHDPDAPTGGAGFWHWIVLDIPADTDGLGQNASAKGMPEGVTVIANDFGAESWGGPCPPEGDGAHRYNITLYALPEALGPMEGASKAVIGFTVNAKALDKAVLSGTYGR</sequence>
<dbReference type="InterPro" id="IPR005247">
    <property type="entry name" value="YbhB_YbcL/LppC-like"/>
</dbReference>
<keyword evidence="1" id="KW-0732">Signal</keyword>
<dbReference type="Pfam" id="PF01161">
    <property type="entry name" value="PBP"/>
    <property type="match status" value="1"/>
</dbReference>